<dbReference type="GO" id="GO:0071973">
    <property type="term" value="P:bacterial-type flagellum-dependent cell motility"/>
    <property type="evidence" value="ECO:0007669"/>
    <property type="project" value="InterPro"/>
</dbReference>
<comment type="similarity">
    <text evidence="8">Belongs to the FlgI family.</text>
</comment>
<evidence type="ECO:0000256" key="3">
    <source>
        <dbReference type="ARBA" id="ARBA00019515"/>
    </source>
</evidence>
<dbReference type="Proteomes" id="UP000199664">
    <property type="component" value="Unassembled WGS sequence"/>
</dbReference>
<evidence type="ECO:0000256" key="7">
    <source>
        <dbReference type="ARBA" id="ARBA00032344"/>
    </source>
</evidence>
<evidence type="ECO:0000313" key="10">
    <source>
        <dbReference type="Proteomes" id="UP000199664"/>
    </source>
</evidence>
<dbReference type="GO" id="GO:0030288">
    <property type="term" value="C:outer membrane-bounded periplasmic space"/>
    <property type="evidence" value="ECO:0007669"/>
    <property type="project" value="InterPro"/>
</dbReference>
<keyword evidence="10" id="KW-1185">Reference proteome</keyword>
<dbReference type="Pfam" id="PF02119">
    <property type="entry name" value="FlgI"/>
    <property type="match status" value="1"/>
</dbReference>
<dbReference type="STRING" id="1036779.SAMN04515666_1105"/>
<keyword evidence="4 8" id="KW-0732">Signal</keyword>
<protein>
    <recommendedName>
        <fullName evidence="3 8">Flagellar P-ring protein</fullName>
    </recommendedName>
    <alternativeName>
        <fullName evidence="7 8">Basal body P-ring protein</fullName>
    </alternativeName>
</protein>
<dbReference type="PRINTS" id="PR01010">
    <property type="entry name" value="FLGPRINGFLGI"/>
</dbReference>
<comment type="subcellular location">
    <subcellularLocation>
        <location evidence="2 8">Bacterial flagellum basal body</location>
    </subcellularLocation>
</comment>
<dbReference type="PANTHER" id="PTHR30381">
    <property type="entry name" value="FLAGELLAR P-RING PERIPLASMIC PROTEIN FLGI"/>
    <property type="match status" value="1"/>
</dbReference>
<keyword evidence="9" id="KW-0969">Cilium</keyword>
<dbReference type="PANTHER" id="PTHR30381:SF0">
    <property type="entry name" value="FLAGELLAR P-RING PROTEIN"/>
    <property type="match status" value="1"/>
</dbReference>
<dbReference type="InterPro" id="IPR001782">
    <property type="entry name" value="Flag_FlgI"/>
</dbReference>
<evidence type="ECO:0000313" key="9">
    <source>
        <dbReference type="EMBL" id="SEM32565.1"/>
    </source>
</evidence>
<dbReference type="GO" id="GO:0009428">
    <property type="term" value="C:bacterial-type flagellum basal body, distal rod, P ring"/>
    <property type="evidence" value="ECO:0007669"/>
    <property type="project" value="InterPro"/>
</dbReference>
<keyword evidence="9" id="KW-0282">Flagellum</keyword>
<dbReference type="NCBIfam" id="NF003676">
    <property type="entry name" value="PRK05303.1"/>
    <property type="match status" value="1"/>
</dbReference>
<accession>A0A1H7XFX2</accession>
<evidence type="ECO:0000256" key="1">
    <source>
        <dbReference type="ARBA" id="ARBA00002591"/>
    </source>
</evidence>
<dbReference type="GO" id="GO:0005198">
    <property type="term" value="F:structural molecule activity"/>
    <property type="evidence" value="ECO:0007669"/>
    <property type="project" value="InterPro"/>
</dbReference>
<dbReference type="EMBL" id="FOAN01000010">
    <property type="protein sequence ID" value="SEM32565.1"/>
    <property type="molecule type" value="Genomic_DNA"/>
</dbReference>
<proteinExistence type="inferred from homology"/>
<evidence type="ECO:0000256" key="8">
    <source>
        <dbReference type="HAMAP-Rule" id="MF_00416"/>
    </source>
</evidence>
<evidence type="ECO:0000256" key="5">
    <source>
        <dbReference type="ARBA" id="ARBA00022764"/>
    </source>
</evidence>
<feature type="signal peptide" evidence="8">
    <location>
        <begin position="1"/>
        <end position="25"/>
    </location>
</feature>
<comment type="function">
    <text evidence="1 8">Assembles around the rod to form the L-ring and probably protects the motor/basal body from shearing forces during rotation.</text>
</comment>
<gene>
    <name evidence="8" type="primary">flgI</name>
    <name evidence="9" type="ORF">SAMN04515666_1105</name>
</gene>
<dbReference type="AlphaFoldDB" id="A0A1H7XFX2"/>
<feature type="chain" id="PRO_5011803629" description="Flagellar P-ring protein" evidence="8">
    <location>
        <begin position="26"/>
        <end position="416"/>
    </location>
</feature>
<keyword evidence="9" id="KW-0966">Cell projection</keyword>
<dbReference type="HAMAP" id="MF_00416">
    <property type="entry name" value="FlgI"/>
    <property type="match status" value="1"/>
</dbReference>
<organism evidence="9 10">
    <name type="scientific">Bosea lupini</name>
    <dbReference type="NCBI Taxonomy" id="1036779"/>
    <lineage>
        <taxon>Bacteria</taxon>
        <taxon>Pseudomonadati</taxon>
        <taxon>Pseudomonadota</taxon>
        <taxon>Alphaproteobacteria</taxon>
        <taxon>Hyphomicrobiales</taxon>
        <taxon>Boseaceae</taxon>
        <taxon>Bosea</taxon>
    </lineage>
</organism>
<sequence precursor="true">MPSFLRLHHLLTPLAALLLAGAAMAADLAPAPPLARGGNGVSSHAPTRNGAAEAGVSRTAFAGSGGMGTALSRIKDLASVEGVRSNQILGYGIVVGLNGTGDTLNNAPFTKQSLQAMLERLGVNTRGASMRTANVAAVMITANLPPFAVQGTRLDVTVSALGDAKSLQGGTLLATPLLGADGEVYAVSQGPVAIAGFSAEADAAKITRGVPTVGRIANGGLVEREIDFALNKLKTLRLSLRNPDLTTARRIAAAINDFIGGDSAEPTDPSTVVLQIPPRFQGNMIRLLTDIEQLRVEPDQGARVVIDERSGIIVMGKDVRVSTVAVAQGNLTVTISEEPQVSQPNELSNGRTVVVPRSNVKVDTEGNNKLALVKESVTLRELVDGLNALGIGPRDLLSILQAIKAAGALQADIEVM</sequence>
<reference evidence="10" key="1">
    <citation type="submission" date="2016-10" db="EMBL/GenBank/DDBJ databases">
        <authorList>
            <person name="Varghese N."/>
            <person name="Submissions S."/>
        </authorList>
    </citation>
    <scope>NUCLEOTIDE SEQUENCE [LARGE SCALE GENOMIC DNA]</scope>
    <source>
        <strain evidence="10">LMG 26383,CCUG 61248,R- 45681</strain>
    </source>
</reference>
<evidence type="ECO:0000256" key="2">
    <source>
        <dbReference type="ARBA" id="ARBA00004117"/>
    </source>
</evidence>
<comment type="subunit">
    <text evidence="8">The basal body constitutes a major portion of the flagellar organelle and consists of four rings (L,P,S, and M) mounted on a central rod.</text>
</comment>
<evidence type="ECO:0000256" key="4">
    <source>
        <dbReference type="ARBA" id="ARBA00022729"/>
    </source>
</evidence>
<name>A0A1H7XFX2_9HYPH</name>
<evidence type="ECO:0000256" key="6">
    <source>
        <dbReference type="ARBA" id="ARBA00023143"/>
    </source>
</evidence>
<keyword evidence="6 8" id="KW-0975">Bacterial flagellum</keyword>
<keyword evidence="5" id="KW-0574">Periplasm</keyword>